<keyword evidence="2" id="KW-1185">Reference proteome</keyword>
<dbReference type="Proteomes" id="UP000275408">
    <property type="component" value="Unassembled WGS sequence"/>
</dbReference>
<name>A0A3M6T829_POCDA</name>
<dbReference type="EMBL" id="RCHS01004116">
    <property type="protein sequence ID" value="RMX37469.1"/>
    <property type="molecule type" value="Genomic_DNA"/>
</dbReference>
<protein>
    <submittedName>
        <fullName evidence="1">Uncharacterized protein</fullName>
    </submittedName>
</protein>
<feature type="non-terminal residue" evidence="1">
    <location>
        <position position="157"/>
    </location>
</feature>
<organism evidence="1 2">
    <name type="scientific">Pocillopora damicornis</name>
    <name type="common">Cauliflower coral</name>
    <name type="synonym">Millepora damicornis</name>
    <dbReference type="NCBI Taxonomy" id="46731"/>
    <lineage>
        <taxon>Eukaryota</taxon>
        <taxon>Metazoa</taxon>
        <taxon>Cnidaria</taxon>
        <taxon>Anthozoa</taxon>
        <taxon>Hexacorallia</taxon>
        <taxon>Scleractinia</taxon>
        <taxon>Astrocoeniina</taxon>
        <taxon>Pocilloporidae</taxon>
        <taxon>Pocillopora</taxon>
    </lineage>
</organism>
<dbReference type="AlphaFoldDB" id="A0A3M6T829"/>
<sequence>MGKKSNLFIPPKKTLDEDPHTDVLLTVKNTTEQKEFKENQEPGLLIISGYFWIGASLNGNRKSQCCDPTEIGINYPFLRKDLDSKIAFLLPTVDGKKDENGNFFSTKIIYIISKFRLAWQFWFWETVVATVCKFYCQQVVPSLLMEALPNDNFHTKA</sequence>
<gene>
    <name evidence="1" type="ORF">pdam_00011712</name>
</gene>
<accession>A0A3M6T829</accession>
<comment type="caution">
    <text evidence="1">The sequence shown here is derived from an EMBL/GenBank/DDBJ whole genome shotgun (WGS) entry which is preliminary data.</text>
</comment>
<evidence type="ECO:0000313" key="1">
    <source>
        <dbReference type="EMBL" id="RMX37469.1"/>
    </source>
</evidence>
<reference evidence="1 2" key="1">
    <citation type="journal article" date="2018" name="Sci. Rep.">
        <title>Comparative analysis of the Pocillopora damicornis genome highlights role of immune system in coral evolution.</title>
        <authorList>
            <person name="Cunning R."/>
            <person name="Bay R.A."/>
            <person name="Gillette P."/>
            <person name="Baker A.C."/>
            <person name="Traylor-Knowles N."/>
        </authorList>
    </citation>
    <scope>NUCLEOTIDE SEQUENCE [LARGE SCALE GENOMIC DNA]</scope>
    <source>
        <strain evidence="1">RSMAS</strain>
        <tissue evidence="1">Whole animal</tissue>
    </source>
</reference>
<evidence type="ECO:0000313" key="2">
    <source>
        <dbReference type="Proteomes" id="UP000275408"/>
    </source>
</evidence>
<proteinExistence type="predicted"/>